<proteinExistence type="predicted"/>
<organism evidence="1 2">
    <name type="scientific">Mycolicibacterium celeriflavum</name>
    <name type="common">Mycobacterium celeriflavum</name>
    <dbReference type="NCBI Taxonomy" id="1249101"/>
    <lineage>
        <taxon>Bacteria</taxon>
        <taxon>Bacillati</taxon>
        <taxon>Actinomycetota</taxon>
        <taxon>Actinomycetes</taxon>
        <taxon>Mycobacteriales</taxon>
        <taxon>Mycobacteriaceae</taxon>
        <taxon>Mycolicibacterium</taxon>
    </lineage>
</organism>
<dbReference type="EMBL" id="AP022591">
    <property type="protein sequence ID" value="BBY42663.1"/>
    <property type="molecule type" value="Genomic_DNA"/>
</dbReference>
<evidence type="ECO:0000313" key="2">
    <source>
        <dbReference type="Proteomes" id="UP000466431"/>
    </source>
</evidence>
<dbReference type="Proteomes" id="UP000466431">
    <property type="component" value="Chromosome"/>
</dbReference>
<name>A0A1X0BQ05_MYCCF</name>
<gene>
    <name evidence="1" type="ORF">MCEL_09580</name>
</gene>
<dbReference type="Pfam" id="PF05305">
    <property type="entry name" value="DUF732"/>
    <property type="match status" value="1"/>
</dbReference>
<protein>
    <submittedName>
        <fullName evidence="1">Uncharacterized protein</fullName>
    </submittedName>
</protein>
<sequence>MRGATLFSAVVAVGLAIATAAPALADETDDVFVSVIEAEGIPFSTPEDAIVLAHAVCDYVAAGQAPEQVAVEISEPANWTVEQSGFFVGAATQSYCPA</sequence>
<dbReference type="OrthoDB" id="4485728at2"/>
<keyword evidence="2" id="KW-1185">Reference proteome</keyword>
<dbReference type="AlphaFoldDB" id="A0A1X0BQ05"/>
<reference evidence="1 2" key="1">
    <citation type="journal article" date="2019" name="Emerg. Microbes Infect.">
        <title>Comprehensive subspecies identification of 175 nontuberculous mycobacteria species based on 7547 genomic profiles.</title>
        <authorList>
            <person name="Matsumoto Y."/>
            <person name="Kinjo T."/>
            <person name="Motooka D."/>
            <person name="Nabeya D."/>
            <person name="Jung N."/>
            <person name="Uechi K."/>
            <person name="Horii T."/>
            <person name="Iida T."/>
            <person name="Fujita J."/>
            <person name="Nakamura S."/>
        </authorList>
    </citation>
    <scope>NUCLEOTIDE SEQUENCE [LARGE SCALE GENOMIC DNA]</scope>
    <source>
        <strain evidence="1 2">JCM 18439</strain>
    </source>
</reference>
<evidence type="ECO:0000313" key="1">
    <source>
        <dbReference type="EMBL" id="BBY42663.1"/>
    </source>
</evidence>
<dbReference type="KEGG" id="mcee:MCEL_09580"/>
<accession>A0A1X0BQ05</accession>
<dbReference type="InterPro" id="IPR007969">
    <property type="entry name" value="DUF732"/>
</dbReference>
<dbReference type="RefSeq" id="WP_067220358.1">
    <property type="nucleotide sequence ID" value="NZ_AP022591.1"/>
</dbReference>